<dbReference type="Gene3D" id="3.40.50.300">
    <property type="entry name" value="P-loop containing nucleotide triphosphate hydrolases"/>
    <property type="match status" value="1"/>
</dbReference>
<keyword evidence="2" id="KW-1185">Reference proteome</keyword>
<dbReference type="RefSeq" id="WP_139182595.1">
    <property type="nucleotide sequence ID" value="NZ_CBCSIN010000004.1"/>
</dbReference>
<organism evidence="1 2">
    <name type="scientific">Serratia nematodiphila</name>
    <dbReference type="NCBI Taxonomy" id="458197"/>
    <lineage>
        <taxon>Bacteria</taxon>
        <taxon>Pseudomonadati</taxon>
        <taxon>Pseudomonadota</taxon>
        <taxon>Gammaproteobacteria</taxon>
        <taxon>Enterobacterales</taxon>
        <taxon>Yersiniaceae</taxon>
        <taxon>Serratia</taxon>
    </lineage>
</organism>
<dbReference type="EMBL" id="FMUT01000006">
    <property type="protein sequence ID" value="SCY77593.1"/>
    <property type="molecule type" value="Genomic_DNA"/>
</dbReference>
<proteinExistence type="predicted"/>
<gene>
    <name evidence="1" type="ORF">SAMN02927935_02357</name>
</gene>
<dbReference type="Proteomes" id="UP000183031">
    <property type="component" value="Unassembled WGS sequence"/>
</dbReference>
<reference evidence="1 2" key="1">
    <citation type="submission" date="2016-10" db="EMBL/GenBank/DDBJ databases">
        <authorList>
            <person name="Varghese N."/>
            <person name="Submissions S."/>
        </authorList>
    </citation>
    <scope>NUCLEOTIDE SEQUENCE [LARGE SCALE GENOMIC DNA]</scope>
    <source>
        <strain evidence="1 2">CGMCC 1.6853</strain>
    </source>
</reference>
<evidence type="ECO:0000313" key="1">
    <source>
        <dbReference type="EMBL" id="SCY77593.1"/>
    </source>
</evidence>
<accession>A0A1G5INJ7</accession>
<evidence type="ECO:0008006" key="3">
    <source>
        <dbReference type="Google" id="ProtNLM"/>
    </source>
</evidence>
<name>A0A1G5INJ7_9GAMM</name>
<dbReference type="SUPFAM" id="SSF52540">
    <property type="entry name" value="P-loop containing nucleoside triphosphate hydrolases"/>
    <property type="match status" value="1"/>
</dbReference>
<protein>
    <recommendedName>
        <fullName evidence="3">ATP-binding protein</fullName>
    </recommendedName>
</protein>
<evidence type="ECO:0000313" key="2">
    <source>
        <dbReference type="Proteomes" id="UP000183031"/>
    </source>
</evidence>
<dbReference type="InterPro" id="IPR027417">
    <property type="entry name" value="P-loop_NTPase"/>
</dbReference>
<comment type="caution">
    <text evidence="1">The sequence shown here is derived from an EMBL/GenBank/DDBJ whole genome shotgun (WGS) entry which is preliminary data.</text>
</comment>
<sequence>MIKYDVSEVFGLTRDLPLNYIERNDVDVKLKTELSAKKHIVIYGSSKQGKTCVRKHCLDPQQYILVQCSNKSDISELNSSILKRAGFEITQSTKKGMTGKNKILASIKGGLFGTFSASAGGETEDTTSTEKTTTPLEIDVDDVNDVIAALKSINFDKIIVLEDFHYMPFETQKDFSIALKAFHETSSITFIIVGVWLEDNRLIVYNGDLTGRVISVNADKWSDGDLVKAIDEGARLLGISFSQGFKNDLVKYCLKSIYLVQEACRRACVLEGVSNGQSSSVEVGNRCSAQDLVAEIVGEQSARYSSFLVNFSEGFQDTELEMHKWLLYPVLNSSIEELEAGLKYRDIKVALQTVHPRQDKLNLGNVTQSLQSSASLQIKKSIMPIILDYDQTNKKLNVVDKGFLIWLQHQDIEELKGDLGLPK</sequence>